<feature type="region of interest" description="Disordered" evidence="1">
    <location>
        <begin position="62"/>
        <end position="109"/>
    </location>
</feature>
<evidence type="ECO:0000313" key="3">
    <source>
        <dbReference type="Proteomes" id="UP000664534"/>
    </source>
</evidence>
<feature type="region of interest" description="Disordered" evidence="1">
    <location>
        <begin position="1"/>
        <end position="32"/>
    </location>
</feature>
<dbReference type="Proteomes" id="UP000664534">
    <property type="component" value="Unassembled WGS sequence"/>
</dbReference>
<feature type="compositionally biased region" description="Basic and acidic residues" evidence="1">
    <location>
        <begin position="93"/>
        <end position="109"/>
    </location>
</feature>
<feature type="compositionally biased region" description="Basic and acidic residues" evidence="1">
    <location>
        <begin position="63"/>
        <end position="84"/>
    </location>
</feature>
<feature type="compositionally biased region" description="Polar residues" evidence="1">
    <location>
        <begin position="11"/>
        <end position="32"/>
    </location>
</feature>
<sequence length="122" mass="13691">MNHATIPDSAPKSSVTTTHTHANDPENGTTGRYTCYDTCTFLALYIVLGTTCTVDIASEAFEQSEKMSRAHPRIEITDAHEKLARRPSRKERRGTAEDQAAEKGKGRMRKWLEKVVRNLEAE</sequence>
<proteinExistence type="predicted"/>
<keyword evidence="3" id="KW-1185">Reference proteome</keyword>
<protein>
    <submittedName>
        <fullName evidence="2">Uncharacterized protein</fullName>
    </submittedName>
</protein>
<evidence type="ECO:0000313" key="2">
    <source>
        <dbReference type="EMBL" id="CAF9935014.1"/>
    </source>
</evidence>
<dbReference type="AlphaFoldDB" id="A0A8H3G1S4"/>
<dbReference type="EMBL" id="CAJPDT010000080">
    <property type="protein sequence ID" value="CAF9935014.1"/>
    <property type="molecule type" value="Genomic_DNA"/>
</dbReference>
<evidence type="ECO:0000256" key="1">
    <source>
        <dbReference type="SAM" id="MobiDB-lite"/>
    </source>
</evidence>
<reference evidence="2" key="1">
    <citation type="submission" date="2021-03" db="EMBL/GenBank/DDBJ databases">
        <authorList>
            <person name="Tagirdzhanova G."/>
        </authorList>
    </citation>
    <scope>NUCLEOTIDE SEQUENCE</scope>
</reference>
<comment type="caution">
    <text evidence="2">The sequence shown here is derived from an EMBL/GenBank/DDBJ whole genome shotgun (WGS) entry which is preliminary data.</text>
</comment>
<organism evidence="2 3">
    <name type="scientific">Imshaugia aleurites</name>
    <dbReference type="NCBI Taxonomy" id="172621"/>
    <lineage>
        <taxon>Eukaryota</taxon>
        <taxon>Fungi</taxon>
        <taxon>Dikarya</taxon>
        <taxon>Ascomycota</taxon>
        <taxon>Pezizomycotina</taxon>
        <taxon>Lecanoromycetes</taxon>
        <taxon>OSLEUM clade</taxon>
        <taxon>Lecanoromycetidae</taxon>
        <taxon>Lecanorales</taxon>
        <taxon>Lecanorineae</taxon>
        <taxon>Parmeliaceae</taxon>
        <taxon>Imshaugia</taxon>
    </lineage>
</organism>
<name>A0A8H3G1S4_9LECA</name>
<dbReference type="OrthoDB" id="5369828at2759"/>
<gene>
    <name evidence="2" type="ORF">IMSHALPRED_010073</name>
</gene>
<accession>A0A8H3G1S4</accession>